<dbReference type="PIRSF" id="PIRSF006603">
    <property type="entry name" value="DinF"/>
    <property type="match status" value="1"/>
</dbReference>
<comment type="subcellular location">
    <subcellularLocation>
        <location evidence="2">Cell membrane</location>
        <topology evidence="2">Multi-pass membrane protein</topology>
    </subcellularLocation>
</comment>
<reference evidence="14" key="1">
    <citation type="submission" date="2024-03" db="EMBL/GenBank/DDBJ databases">
        <title>Human intestinal bacterial collection.</title>
        <authorList>
            <person name="Pauvert C."/>
            <person name="Hitch T.C.A."/>
            <person name="Clavel T."/>
        </authorList>
    </citation>
    <scope>NUCLEOTIDE SEQUENCE [LARGE SCALE GENOMIC DNA]</scope>
    <source>
        <strain evidence="14">CLA-AA-H89B</strain>
    </source>
</reference>
<gene>
    <name evidence="14" type="ORF">WMO37_06580</name>
</gene>
<keyword evidence="5" id="KW-0813">Transport</keyword>
<evidence type="ECO:0000256" key="2">
    <source>
        <dbReference type="ARBA" id="ARBA00004651"/>
    </source>
</evidence>
<dbReference type="CDD" id="cd13138">
    <property type="entry name" value="MATE_yoeA_like"/>
    <property type="match status" value="1"/>
</dbReference>
<feature type="transmembrane region" description="Helical" evidence="13">
    <location>
        <begin position="318"/>
        <end position="338"/>
    </location>
</feature>
<dbReference type="NCBIfam" id="TIGR00797">
    <property type="entry name" value="matE"/>
    <property type="match status" value="1"/>
</dbReference>
<dbReference type="PANTHER" id="PTHR43298:SF2">
    <property type="entry name" value="FMN_FAD EXPORTER YEEO-RELATED"/>
    <property type="match status" value="1"/>
</dbReference>
<comment type="similarity">
    <text evidence="3">Belongs to the multi antimicrobial extrusion (MATE) (TC 2.A.66.1) family.</text>
</comment>
<dbReference type="InterPro" id="IPR050222">
    <property type="entry name" value="MATE_MdtK"/>
</dbReference>
<sequence>MSKTNKNTMDMTHGTLWNKILIFALPLAASSILQQLFNSIDTAVVGRFASSQALAAVGSNSSLIALMINLFIGISLGSNVVIAHYIGQRSEKNIQAAIHTAIVVALVSGIFVMIFGQFIAKPVLSLMGTPDDVIDLAVVYLRIYLLGMPFIMLYDFGSSILRSTGDSRRPLYSLIVAGVINTVLNLVLVIGFKMGVSGVAIATVISNMVSSGIIVYILTHESAPIRLEFRKLAVAPAELKKILVIGVPAGIQGMMFSIANVCIQSAINSFGSDAIAGSAAALNYEYFTYFLVNAFAQATVTFTSQNYGAGDYGRCKKIFHISMVFSLVSCGLLSMVFVLGRGMFLRFYTTDPAVLEYAMTRILIATTLELLTSVYEISAGAMRGFGHSLTPAVITFLGSCVLRLIWVSTVCRAVHEFWVLVIIYPISWVVTGIVMTSAYYIVRKRAFAQNVQKAA</sequence>
<evidence type="ECO:0000256" key="11">
    <source>
        <dbReference type="ARBA" id="ARBA00023136"/>
    </source>
</evidence>
<dbReference type="InterPro" id="IPR002528">
    <property type="entry name" value="MATE_fam"/>
</dbReference>
<evidence type="ECO:0000256" key="3">
    <source>
        <dbReference type="ARBA" id="ARBA00010199"/>
    </source>
</evidence>
<evidence type="ECO:0000256" key="13">
    <source>
        <dbReference type="SAM" id="Phobius"/>
    </source>
</evidence>
<dbReference type="Pfam" id="PF01554">
    <property type="entry name" value="MatE"/>
    <property type="match status" value="2"/>
</dbReference>
<evidence type="ECO:0000256" key="12">
    <source>
        <dbReference type="ARBA" id="ARBA00031636"/>
    </source>
</evidence>
<feature type="transmembrane region" description="Helical" evidence="13">
    <location>
        <begin position="170"/>
        <end position="192"/>
    </location>
</feature>
<keyword evidence="15" id="KW-1185">Reference proteome</keyword>
<keyword evidence="8 13" id="KW-0812">Transmembrane</keyword>
<dbReference type="Proteomes" id="UP001546774">
    <property type="component" value="Unassembled WGS sequence"/>
</dbReference>
<feature type="transmembrane region" description="Helical" evidence="13">
    <location>
        <begin position="139"/>
        <end position="158"/>
    </location>
</feature>
<comment type="function">
    <text evidence="1">Multidrug efflux pump.</text>
</comment>
<feature type="transmembrane region" description="Helical" evidence="13">
    <location>
        <begin position="389"/>
        <end position="406"/>
    </location>
</feature>
<keyword evidence="11 13" id="KW-0472">Membrane</keyword>
<evidence type="ECO:0000256" key="1">
    <source>
        <dbReference type="ARBA" id="ARBA00003408"/>
    </source>
</evidence>
<accession>A0ABV1H5M7</accession>
<name>A0ABV1H5M7_9FIRM</name>
<protein>
    <recommendedName>
        <fullName evidence="4">Probable multidrug resistance protein NorM</fullName>
    </recommendedName>
    <alternativeName>
        <fullName evidence="12">Multidrug-efflux transporter</fullName>
    </alternativeName>
</protein>
<feature type="transmembrane region" description="Helical" evidence="13">
    <location>
        <begin position="198"/>
        <end position="218"/>
    </location>
</feature>
<comment type="caution">
    <text evidence="14">The sequence shown here is derived from an EMBL/GenBank/DDBJ whole genome shotgun (WGS) entry which is preliminary data.</text>
</comment>
<keyword evidence="9 13" id="KW-1133">Transmembrane helix</keyword>
<evidence type="ECO:0000256" key="8">
    <source>
        <dbReference type="ARBA" id="ARBA00022692"/>
    </source>
</evidence>
<dbReference type="EMBL" id="JBBMFS010000004">
    <property type="protein sequence ID" value="MEQ2554687.1"/>
    <property type="molecule type" value="Genomic_DNA"/>
</dbReference>
<feature type="transmembrane region" description="Helical" evidence="13">
    <location>
        <begin position="418"/>
        <end position="442"/>
    </location>
</feature>
<keyword evidence="6" id="KW-0050">Antiport</keyword>
<dbReference type="PANTHER" id="PTHR43298">
    <property type="entry name" value="MULTIDRUG RESISTANCE PROTEIN NORM-RELATED"/>
    <property type="match status" value="1"/>
</dbReference>
<proteinExistence type="inferred from homology"/>
<keyword evidence="7" id="KW-1003">Cell membrane</keyword>
<keyword evidence="10" id="KW-0406">Ion transport</keyword>
<evidence type="ECO:0000256" key="4">
    <source>
        <dbReference type="ARBA" id="ARBA00020268"/>
    </source>
</evidence>
<dbReference type="InterPro" id="IPR048279">
    <property type="entry name" value="MdtK-like"/>
</dbReference>
<feature type="transmembrane region" description="Helical" evidence="13">
    <location>
        <begin position="98"/>
        <end position="119"/>
    </location>
</feature>
<evidence type="ECO:0000256" key="6">
    <source>
        <dbReference type="ARBA" id="ARBA00022449"/>
    </source>
</evidence>
<organism evidence="14 15">
    <name type="scientific">Lachnospira intestinalis</name>
    <dbReference type="NCBI Taxonomy" id="3133158"/>
    <lineage>
        <taxon>Bacteria</taxon>
        <taxon>Bacillati</taxon>
        <taxon>Bacillota</taxon>
        <taxon>Clostridia</taxon>
        <taxon>Lachnospirales</taxon>
        <taxon>Lachnospiraceae</taxon>
        <taxon>Lachnospira</taxon>
    </lineage>
</organism>
<evidence type="ECO:0000313" key="15">
    <source>
        <dbReference type="Proteomes" id="UP001546774"/>
    </source>
</evidence>
<evidence type="ECO:0000313" key="14">
    <source>
        <dbReference type="EMBL" id="MEQ2554687.1"/>
    </source>
</evidence>
<feature type="transmembrane region" description="Helical" evidence="13">
    <location>
        <begin position="63"/>
        <end position="86"/>
    </location>
</feature>
<evidence type="ECO:0000256" key="5">
    <source>
        <dbReference type="ARBA" id="ARBA00022448"/>
    </source>
</evidence>
<evidence type="ECO:0000256" key="9">
    <source>
        <dbReference type="ARBA" id="ARBA00022989"/>
    </source>
</evidence>
<evidence type="ECO:0000256" key="10">
    <source>
        <dbReference type="ARBA" id="ARBA00023065"/>
    </source>
</evidence>
<evidence type="ECO:0000256" key="7">
    <source>
        <dbReference type="ARBA" id="ARBA00022475"/>
    </source>
</evidence>